<accession>X1MB87</accession>
<sequence length="83" mass="10014">EMEPQELAGYGYFKETMWKNVHGLEQTWVPCRQFVDYALFNWLYAKKMMDLHSEIEFDLFYVHAGSRGWDIALRFSRKTQATR</sequence>
<dbReference type="AlphaFoldDB" id="X1MB87"/>
<gene>
    <name evidence="1" type="ORF">S06H3_32334</name>
</gene>
<evidence type="ECO:0000313" key="1">
    <source>
        <dbReference type="EMBL" id="GAI28523.1"/>
    </source>
</evidence>
<organism evidence="1">
    <name type="scientific">marine sediment metagenome</name>
    <dbReference type="NCBI Taxonomy" id="412755"/>
    <lineage>
        <taxon>unclassified sequences</taxon>
        <taxon>metagenomes</taxon>
        <taxon>ecological metagenomes</taxon>
    </lineage>
</organism>
<name>X1MB87_9ZZZZ</name>
<feature type="non-terminal residue" evidence="1">
    <location>
        <position position="1"/>
    </location>
</feature>
<proteinExistence type="predicted"/>
<protein>
    <submittedName>
        <fullName evidence="1">Uncharacterized protein</fullName>
    </submittedName>
</protein>
<dbReference type="EMBL" id="BARV01019222">
    <property type="protein sequence ID" value="GAI28523.1"/>
    <property type="molecule type" value="Genomic_DNA"/>
</dbReference>
<comment type="caution">
    <text evidence="1">The sequence shown here is derived from an EMBL/GenBank/DDBJ whole genome shotgun (WGS) entry which is preliminary data.</text>
</comment>
<reference evidence="1" key="1">
    <citation type="journal article" date="2014" name="Front. Microbiol.">
        <title>High frequency of phylogenetically diverse reductive dehalogenase-homologous genes in deep subseafloor sedimentary metagenomes.</title>
        <authorList>
            <person name="Kawai M."/>
            <person name="Futagami T."/>
            <person name="Toyoda A."/>
            <person name="Takaki Y."/>
            <person name="Nishi S."/>
            <person name="Hori S."/>
            <person name="Arai W."/>
            <person name="Tsubouchi T."/>
            <person name="Morono Y."/>
            <person name="Uchiyama I."/>
            <person name="Ito T."/>
            <person name="Fujiyama A."/>
            <person name="Inagaki F."/>
            <person name="Takami H."/>
        </authorList>
    </citation>
    <scope>NUCLEOTIDE SEQUENCE</scope>
    <source>
        <strain evidence="1">Expedition CK06-06</strain>
    </source>
</reference>